<protein>
    <recommendedName>
        <fullName evidence="1">Transglutaminase-like domain-containing protein</fullName>
    </recommendedName>
</protein>
<dbReference type="EMBL" id="AP024233">
    <property type="protein sequence ID" value="BCO07680.1"/>
    <property type="molecule type" value="Genomic_DNA"/>
</dbReference>
<keyword evidence="3" id="KW-1185">Reference proteome</keyword>
<organism evidence="2 3">
    <name type="scientific">Desulfolithobacter dissulfuricans</name>
    <dbReference type="NCBI Taxonomy" id="2795293"/>
    <lineage>
        <taxon>Bacteria</taxon>
        <taxon>Pseudomonadati</taxon>
        <taxon>Thermodesulfobacteriota</taxon>
        <taxon>Desulfobulbia</taxon>
        <taxon>Desulfobulbales</taxon>
        <taxon>Desulfobulbaceae</taxon>
        <taxon>Desulfolithobacter</taxon>
    </lineage>
</organism>
<evidence type="ECO:0000313" key="2">
    <source>
        <dbReference type="EMBL" id="BCO07680.1"/>
    </source>
</evidence>
<dbReference type="InterPro" id="IPR002931">
    <property type="entry name" value="Transglutaminase-like"/>
</dbReference>
<dbReference type="AlphaFoldDB" id="A0A915TYR5"/>
<reference evidence="2" key="1">
    <citation type="submission" date="2020-12" db="EMBL/GenBank/DDBJ databases">
        <title>Desulfobium dissulfuricans gen. nov., sp. nov., a novel mesophilic, sulfate-reducing bacterium isolated from a deep-sea hydrothermal vent.</title>
        <authorList>
            <person name="Hashimoto Y."/>
            <person name="Tame A."/>
            <person name="Sawayama S."/>
            <person name="Miyazaki J."/>
            <person name="Takai K."/>
            <person name="Nakagawa S."/>
        </authorList>
    </citation>
    <scope>NUCLEOTIDE SEQUENCE</scope>
    <source>
        <strain evidence="2">GF1</strain>
    </source>
</reference>
<sequence>MSQNLKKFFLIFGLLLIAATAGSVYWQLSPGKFIIHGGRLLVARVLGTVYLSDNADARRIRVNYYHGGARTQDYVAPGNSWKKLDQAIPGFTFLDDLSRNYSLPSEVPFIYEDLKAPYLVLLRTKYGLDAITADSPDEFSSMLQLGKWVGSLWDHGVDPLPEEGKYDPLAILSKSEQGSSYWCEIAAIVMVQAATSMGWPSRLVTASRDGYRWEHAVAELWSNQFEKWFVIDADYNIFYMADGKPLSAYELCRFGPTLQQKGKLQVKKIAPMKPSLKLQDLLPYYRYVHIDLRNDWYSRKLRRGSPAGGDLATWWTARPGLEHLLTAKKRVDDQSVFDWPVNIVSIIPEKLSYKKNSDNPELYLSLSGYSPYFERFQISLDTAEFKNLQGSIFRIDLQSGRHCLRARMITSAGSAGPVSSVCFEYQ</sequence>
<dbReference type="Pfam" id="PF01841">
    <property type="entry name" value="Transglut_core"/>
    <property type="match status" value="1"/>
</dbReference>
<accession>A0A915TYR5</accession>
<dbReference type="InterPro" id="IPR038765">
    <property type="entry name" value="Papain-like_cys_pep_sf"/>
</dbReference>
<evidence type="ECO:0000259" key="1">
    <source>
        <dbReference type="Pfam" id="PF01841"/>
    </source>
</evidence>
<gene>
    <name evidence="2" type="ORF">GF1_00560</name>
</gene>
<dbReference type="KEGG" id="ddu:GF1_00560"/>
<evidence type="ECO:0000313" key="3">
    <source>
        <dbReference type="Proteomes" id="UP001063350"/>
    </source>
</evidence>
<dbReference type="SUPFAM" id="SSF54001">
    <property type="entry name" value="Cysteine proteinases"/>
    <property type="match status" value="1"/>
</dbReference>
<name>A0A915TYR5_9BACT</name>
<proteinExistence type="predicted"/>
<dbReference type="Proteomes" id="UP001063350">
    <property type="component" value="Chromosome"/>
</dbReference>
<dbReference type="RefSeq" id="WP_267927630.1">
    <property type="nucleotide sequence ID" value="NZ_AP024233.1"/>
</dbReference>
<feature type="domain" description="Transglutaminase-like" evidence="1">
    <location>
        <begin position="131"/>
        <end position="233"/>
    </location>
</feature>